<dbReference type="Proteomes" id="UP000789901">
    <property type="component" value="Unassembled WGS sequence"/>
</dbReference>
<feature type="non-terminal residue" evidence="1">
    <location>
        <position position="316"/>
    </location>
</feature>
<protein>
    <submittedName>
        <fullName evidence="1">6397_t:CDS:1</fullName>
    </submittedName>
</protein>
<sequence>MAQENYDSTVSESSDYSSYSFEQSLDNKIELKEGNFYNSHEAFVIAVKNYTKQQGFQVCLEKYKKNAVGQHNHSMVLANHQRFTYEKRLIPIEVQQRIMLLRCARYNIPTIHAILKEEFDDKNLKHWALCYNRQMFMANITTTQRGESMNNLIKGYLDTMTSLTVFLKAFESALEQRKEATEFTKYQKKNEIIKLVTSSPYKKQASDDDIEITFQVERFQSQAHSLASQLNLEELPQYLFFLKWRKDPNERTLIRTYKTFYNTKEDNDDYEYLLKRTWQKVQDIINTKPEMAKSFYNSFDKILQEEIKAHVSDNNS</sequence>
<dbReference type="PANTHER" id="PTHR31669:SF251">
    <property type="entry name" value="PROTEIN FAR1-RELATED SEQUENCE"/>
    <property type="match status" value="1"/>
</dbReference>
<comment type="caution">
    <text evidence="1">The sequence shown here is derived from an EMBL/GenBank/DDBJ whole genome shotgun (WGS) entry which is preliminary data.</text>
</comment>
<dbReference type="InterPro" id="IPR031052">
    <property type="entry name" value="FHY3/FAR1"/>
</dbReference>
<gene>
    <name evidence="1" type="ORF">GMARGA_LOCUS35411</name>
</gene>
<dbReference type="PANTHER" id="PTHR31669">
    <property type="entry name" value="PROTEIN FAR1-RELATED SEQUENCE 10-RELATED"/>
    <property type="match status" value="1"/>
</dbReference>
<accession>A0ABN7WUZ9</accession>
<proteinExistence type="predicted"/>
<reference evidence="1 2" key="1">
    <citation type="submission" date="2021-06" db="EMBL/GenBank/DDBJ databases">
        <authorList>
            <person name="Kallberg Y."/>
            <person name="Tangrot J."/>
            <person name="Rosling A."/>
        </authorList>
    </citation>
    <scope>NUCLEOTIDE SEQUENCE [LARGE SCALE GENOMIC DNA]</scope>
    <source>
        <strain evidence="1 2">120-4 pot B 10/14</strain>
    </source>
</reference>
<keyword evidence="2" id="KW-1185">Reference proteome</keyword>
<evidence type="ECO:0000313" key="1">
    <source>
        <dbReference type="EMBL" id="CAG8841404.1"/>
    </source>
</evidence>
<name>A0ABN7WUZ9_GIGMA</name>
<organism evidence="1 2">
    <name type="scientific">Gigaspora margarita</name>
    <dbReference type="NCBI Taxonomy" id="4874"/>
    <lineage>
        <taxon>Eukaryota</taxon>
        <taxon>Fungi</taxon>
        <taxon>Fungi incertae sedis</taxon>
        <taxon>Mucoromycota</taxon>
        <taxon>Glomeromycotina</taxon>
        <taxon>Glomeromycetes</taxon>
        <taxon>Diversisporales</taxon>
        <taxon>Gigasporaceae</taxon>
        <taxon>Gigaspora</taxon>
    </lineage>
</organism>
<dbReference type="EMBL" id="CAJVQB010065724">
    <property type="protein sequence ID" value="CAG8841404.1"/>
    <property type="molecule type" value="Genomic_DNA"/>
</dbReference>
<evidence type="ECO:0000313" key="2">
    <source>
        <dbReference type="Proteomes" id="UP000789901"/>
    </source>
</evidence>